<reference evidence="1" key="1">
    <citation type="submission" date="2023-03" db="EMBL/GenBank/DDBJ databases">
        <authorList>
            <person name="Steffen K."/>
            <person name="Cardenas P."/>
        </authorList>
    </citation>
    <scope>NUCLEOTIDE SEQUENCE</scope>
</reference>
<accession>A0AA35QRS4</accession>
<organism evidence="1 2">
    <name type="scientific">Geodia barretti</name>
    <name type="common">Barrett's horny sponge</name>
    <dbReference type="NCBI Taxonomy" id="519541"/>
    <lineage>
        <taxon>Eukaryota</taxon>
        <taxon>Metazoa</taxon>
        <taxon>Porifera</taxon>
        <taxon>Demospongiae</taxon>
        <taxon>Heteroscleromorpha</taxon>
        <taxon>Tetractinellida</taxon>
        <taxon>Astrophorina</taxon>
        <taxon>Geodiidae</taxon>
        <taxon>Geodia</taxon>
    </lineage>
</organism>
<dbReference type="Gene3D" id="3.10.129.10">
    <property type="entry name" value="Hotdog Thioesterase"/>
    <property type="match status" value="1"/>
</dbReference>
<dbReference type="AlphaFoldDB" id="A0AA35QRS4"/>
<sequence length="75" mass="8164">MRKFVGADDFHRSGNVNLKFLRPVKDGDTVTVHGQLINREAQDDGSTLVTVDVYCENQNGDKTAVGQASAKVSNQ</sequence>
<proteinExistence type="predicted"/>
<evidence type="ECO:0000313" key="1">
    <source>
        <dbReference type="EMBL" id="CAI7989458.1"/>
    </source>
</evidence>
<gene>
    <name evidence="1" type="ORF">GBAR_LOCUS223</name>
</gene>
<evidence type="ECO:0008006" key="3">
    <source>
        <dbReference type="Google" id="ProtNLM"/>
    </source>
</evidence>
<evidence type="ECO:0000313" key="2">
    <source>
        <dbReference type="Proteomes" id="UP001174909"/>
    </source>
</evidence>
<name>A0AA35QRS4_GEOBA</name>
<comment type="caution">
    <text evidence="1">The sequence shown here is derived from an EMBL/GenBank/DDBJ whole genome shotgun (WGS) entry which is preliminary data.</text>
</comment>
<dbReference type="SUPFAM" id="SSF54637">
    <property type="entry name" value="Thioesterase/thiol ester dehydrase-isomerase"/>
    <property type="match status" value="1"/>
</dbReference>
<dbReference type="Proteomes" id="UP001174909">
    <property type="component" value="Unassembled WGS sequence"/>
</dbReference>
<dbReference type="EMBL" id="CASHTH010000031">
    <property type="protein sequence ID" value="CAI7989458.1"/>
    <property type="molecule type" value="Genomic_DNA"/>
</dbReference>
<dbReference type="InterPro" id="IPR029069">
    <property type="entry name" value="HotDog_dom_sf"/>
</dbReference>
<protein>
    <recommendedName>
        <fullName evidence="3">MaoC-like domain-containing protein</fullName>
    </recommendedName>
</protein>
<keyword evidence="2" id="KW-1185">Reference proteome</keyword>